<name>A0ABR6R1H9_RHITR</name>
<gene>
    <name evidence="2" type="ORF">GGD45_003478</name>
</gene>
<protein>
    <submittedName>
        <fullName evidence="2">Uncharacterized protein</fullName>
    </submittedName>
</protein>
<keyword evidence="3" id="KW-1185">Reference proteome</keyword>
<keyword evidence="1" id="KW-1133">Transmembrane helix</keyword>
<organism evidence="2 3">
    <name type="scientific">Rhizobium tropici</name>
    <dbReference type="NCBI Taxonomy" id="398"/>
    <lineage>
        <taxon>Bacteria</taxon>
        <taxon>Pseudomonadati</taxon>
        <taxon>Pseudomonadota</taxon>
        <taxon>Alphaproteobacteria</taxon>
        <taxon>Hyphomicrobiales</taxon>
        <taxon>Rhizobiaceae</taxon>
        <taxon>Rhizobium/Agrobacterium group</taxon>
        <taxon>Rhizobium</taxon>
    </lineage>
</organism>
<reference evidence="2 3" key="1">
    <citation type="submission" date="2020-08" db="EMBL/GenBank/DDBJ databases">
        <title>Genomic Encyclopedia of Type Strains, Phase IV (KMG-V): Genome sequencing to study the core and pangenomes of soil and plant-associated prokaryotes.</title>
        <authorList>
            <person name="Whitman W."/>
        </authorList>
    </citation>
    <scope>NUCLEOTIDE SEQUENCE [LARGE SCALE GENOMIC DNA]</scope>
    <source>
        <strain evidence="2 3">SEMIA 4059</strain>
    </source>
</reference>
<keyword evidence="1" id="KW-0472">Membrane</keyword>
<feature type="transmembrane region" description="Helical" evidence="1">
    <location>
        <begin position="7"/>
        <end position="29"/>
    </location>
</feature>
<sequence>MSRYTPLVLFFICAGLLTCMIGVGLASLLQ</sequence>
<evidence type="ECO:0000313" key="2">
    <source>
        <dbReference type="EMBL" id="MBB6493052.1"/>
    </source>
</evidence>
<dbReference type="Proteomes" id="UP000526625">
    <property type="component" value="Unassembled WGS sequence"/>
</dbReference>
<evidence type="ECO:0000313" key="3">
    <source>
        <dbReference type="Proteomes" id="UP000526625"/>
    </source>
</evidence>
<evidence type="ECO:0000256" key="1">
    <source>
        <dbReference type="SAM" id="Phobius"/>
    </source>
</evidence>
<keyword evidence="1" id="KW-0812">Transmembrane</keyword>
<accession>A0ABR6R1H9</accession>
<dbReference type="EMBL" id="JACHBF010000009">
    <property type="protein sequence ID" value="MBB6493052.1"/>
    <property type="molecule type" value="Genomic_DNA"/>
</dbReference>
<comment type="caution">
    <text evidence="2">The sequence shown here is derived from an EMBL/GenBank/DDBJ whole genome shotgun (WGS) entry which is preliminary data.</text>
</comment>
<proteinExistence type="predicted"/>